<dbReference type="EC" id="2.7.7.38" evidence="5"/>
<evidence type="ECO:0000313" key="6">
    <source>
        <dbReference type="EMBL" id="ORE88445.1"/>
    </source>
</evidence>
<evidence type="ECO:0000313" key="7">
    <source>
        <dbReference type="Proteomes" id="UP000192342"/>
    </source>
</evidence>
<dbReference type="UniPathway" id="UPA00358">
    <property type="reaction ID" value="UER00476"/>
</dbReference>
<comment type="subcellular location">
    <subcellularLocation>
        <location evidence="5">Cytoplasm</location>
    </subcellularLocation>
    <subcellularLocation>
        <location evidence="1">Membrane</location>
    </subcellularLocation>
</comment>
<dbReference type="GO" id="GO:0016020">
    <property type="term" value="C:membrane"/>
    <property type="evidence" value="ECO:0007669"/>
    <property type="project" value="UniProtKB-SubCell"/>
</dbReference>
<dbReference type="STRING" id="1317117.ATO7_01180"/>
<comment type="catalytic activity">
    <reaction evidence="5">
        <text>3-deoxy-alpha-D-manno-oct-2-ulosonate + CTP = CMP-3-deoxy-beta-D-manno-octulosonate + diphosphate</text>
        <dbReference type="Rhea" id="RHEA:23448"/>
        <dbReference type="ChEBI" id="CHEBI:33019"/>
        <dbReference type="ChEBI" id="CHEBI:37563"/>
        <dbReference type="ChEBI" id="CHEBI:85986"/>
        <dbReference type="ChEBI" id="CHEBI:85987"/>
        <dbReference type="EC" id="2.7.7.38"/>
    </reaction>
</comment>
<dbReference type="OrthoDB" id="9815559at2"/>
<dbReference type="PANTHER" id="PTHR42866">
    <property type="entry name" value="3-DEOXY-MANNO-OCTULOSONATE CYTIDYLYLTRANSFERASE"/>
    <property type="match status" value="1"/>
</dbReference>
<dbReference type="Pfam" id="PF02348">
    <property type="entry name" value="CTP_transf_3"/>
    <property type="match status" value="1"/>
</dbReference>
<evidence type="ECO:0000256" key="2">
    <source>
        <dbReference type="ARBA" id="ARBA00022679"/>
    </source>
</evidence>
<organism evidence="6 7">
    <name type="scientific">Oceanococcus atlanticus</name>
    <dbReference type="NCBI Taxonomy" id="1317117"/>
    <lineage>
        <taxon>Bacteria</taxon>
        <taxon>Pseudomonadati</taxon>
        <taxon>Pseudomonadota</taxon>
        <taxon>Gammaproteobacteria</taxon>
        <taxon>Chromatiales</taxon>
        <taxon>Oceanococcaceae</taxon>
        <taxon>Oceanococcus</taxon>
    </lineage>
</organism>
<dbReference type="NCBIfam" id="NF009905">
    <property type="entry name" value="PRK13368.1"/>
    <property type="match status" value="1"/>
</dbReference>
<dbReference type="NCBIfam" id="NF003952">
    <property type="entry name" value="PRK05450.1-5"/>
    <property type="match status" value="1"/>
</dbReference>
<dbReference type="SUPFAM" id="SSF53448">
    <property type="entry name" value="Nucleotide-diphospho-sugar transferases"/>
    <property type="match status" value="1"/>
</dbReference>
<keyword evidence="2 5" id="KW-0808">Transferase</keyword>
<accession>A0A1Y1SFL0</accession>
<keyword evidence="7" id="KW-1185">Reference proteome</keyword>
<evidence type="ECO:0000256" key="5">
    <source>
        <dbReference type="HAMAP-Rule" id="MF_00057"/>
    </source>
</evidence>
<name>A0A1Y1SFL0_9GAMM</name>
<dbReference type="FunFam" id="3.90.550.10:FF:000011">
    <property type="entry name" value="3-deoxy-manno-octulosonate cytidylyltransferase"/>
    <property type="match status" value="1"/>
</dbReference>
<gene>
    <name evidence="5" type="primary">kdsB</name>
    <name evidence="6" type="ORF">ATO7_01180</name>
</gene>
<proteinExistence type="inferred from homology"/>
<protein>
    <recommendedName>
        <fullName evidence="5">3-deoxy-manno-octulosonate cytidylyltransferase</fullName>
        <ecNumber evidence="5">2.7.7.38</ecNumber>
    </recommendedName>
    <alternativeName>
        <fullName evidence="5">CMP-2-keto-3-deoxyoctulosonic acid synthase</fullName>
        <shortName evidence="5">CKS</shortName>
        <shortName evidence="5">CMP-KDO synthase</shortName>
    </alternativeName>
</protein>
<keyword evidence="3 5" id="KW-0548">Nucleotidyltransferase</keyword>
<dbReference type="CDD" id="cd02517">
    <property type="entry name" value="CMP-KDO-Synthetase"/>
    <property type="match status" value="1"/>
</dbReference>
<dbReference type="PANTHER" id="PTHR42866:SF2">
    <property type="entry name" value="3-DEOXY-MANNO-OCTULOSONATE CYTIDYLYLTRANSFERASE, MITOCHONDRIAL"/>
    <property type="match status" value="1"/>
</dbReference>
<dbReference type="InterPro" id="IPR003329">
    <property type="entry name" value="Cytidylyl_trans"/>
</dbReference>
<dbReference type="Gene3D" id="3.90.550.10">
    <property type="entry name" value="Spore Coat Polysaccharide Biosynthesis Protein SpsA, Chain A"/>
    <property type="match status" value="1"/>
</dbReference>
<comment type="caution">
    <text evidence="6">The sequence shown here is derived from an EMBL/GenBank/DDBJ whole genome shotgun (WGS) entry which is preliminary data.</text>
</comment>
<dbReference type="InterPro" id="IPR004528">
    <property type="entry name" value="KdsB"/>
</dbReference>
<dbReference type="GO" id="GO:0005829">
    <property type="term" value="C:cytosol"/>
    <property type="evidence" value="ECO:0007669"/>
    <property type="project" value="TreeGrafter"/>
</dbReference>
<comment type="pathway">
    <text evidence="5">Nucleotide-sugar biosynthesis; CMP-3-deoxy-D-manno-octulosonate biosynthesis; CMP-3-deoxy-D-manno-octulosonate from 3-deoxy-D-manno-octulosonate and CTP: step 1/1.</text>
</comment>
<dbReference type="RefSeq" id="WP_083559086.1">
    <property type="nucleotide sequence ID" value="NZ_AQQV01000001.1"/>
</dbReference>
<comment type="function">
    <text evidence="5">Activates KDO (a required 8-carbon sugar) for incorporation into bacterial lipopolysaccharide in Gram-negative bacteria.</text>
</comment>
<dbReference type="Proteomes" id="UP000192342">
    <property type="component" value="Unassembled WGS sequence"/>
</dbReference>
<dbReference type="GO" id="GO:0033468">
    <property type="term" value="P:CMP-keto-3-deoxy-D-manno-octulosonic acid biosynthetic process"/>
    <property type="evidence" value="ECO:0007669"/>
    <property type="project" value="UniProtKB-UniRule"/>
</dbReference>
<keyword evidence="5" id="KW-0963">Cytoplasm</keyword>
<dbReference type="InterPro" id="IPR029044">
    <property type="entry name" value="Nucleotide-diphossugar_trans"/>
</dbReference>
<comment type="similarity">
    <text evidence="5">Belongs to the KdsB family.</text>
</comment>
<dbReference type="EMBL" id="AQQV01000001">
    <property type="protein sequence ID" value="ORE88445.1"/>
    <property type="molecule type" value="Genomic_DNA"/>
</dbReference>
<dbReference type="AlphaFoldDB" id="A0A1Y1SFL0"/>
<dbReference type="GO" id="GO:0009103">
    <property type="term" value="P:lipopolysaccharide biosynthetic process"/>
    <property type="evidence" value="ECO:0007669"/>
    <property type="project" value="UniProtKB-UniRule"/>
</dbReference>
<evidence type="ECO:0000256" key="3">
    <source>
        <dbReference type="ARBA" id="ARBA00022695"/>
    </source>
</evidence>
<reference evidence="6 7" key="1">
    <citation type="submission" date="2013-04" db="EMBL/GenBank/DDBJ databases">
        <title>Oceanococcus atlanticus 22II-S10r2 Genome Sequencing.</title>
        <authorList>
            <person name="Lai Q."/>
            <person name="Li G."/>
            <person name="Shao Z."/>
        </authorList>
    </citation>
    <scope>NUCLEOTIDE SEQUENCE [LARGE SCALE GENOMIC DNA]</scope>
    <source>
        <strain evidence="6 7">22II-S10r2</strain>
    </source>
</reference>
<keyword evidence="4 5" id="KW-0448">Lipopolysaccharide biosynthesis</keyword>
<evidence type="ECO:0000256" key="4">
    <source>
        <dbReference type="ARBA" id="ARBA00022985"/>
    </source>
</evidence>
<dbReference type="GO" id="GO:0008690">
    <property type="term" value="F:3-deoxy-manno-octulosonate cytidylyltransferase activity"/>
    <property type="evidence" value="ECO:0007669"/>
    <property type="project" value="UniProtKB-UniRule"/>
</dbReference>
<sequence length="250" mass="27396">MSFRVVIPARMQSTRLPGKVLLDLAGKPLLQHVVERARESAAAEVWVATDNDTVMARAQDWPARVQLTREDHHSGSDRILEVADAQGWDDDDVIVNLQGDEPLLPAPLIDAVAQGLSDGADWATLATPIHNASEYFDPNAVKVVCNRAGDAMYFSRAPIPWDRAQGPQRALPQGMQALRHIGLYAYRTSALRRYCAAAQADVERCESLEQLRALSLGMRIAVTVCEEPPPAGVDTPEDLERVRQALDAEG</sequence>
<evidence type="ECO:0000256" key="1">
    <source>
        <dbReference type="ARBA" id="ARBA00004370"/>
    </source>
</evidence>
<dbReference type="NCBIfam" id="TIGR00466">
    <property type="entry name" value="kdsB"/>
    <property type="match status" value="1"/>
</dbReference>
<dbReference type="HAMAP" id="MF_00057">
    <property type="entry name" value="KdsB"/>
    <property type="match status" value="1"/>
</dbReference>